<dbReference type="RefSeq" id="WP_141886752.1">
    <property type="nucleotide sequence ID" value="NZ_BAAAUY010000010.1"/>
</dbReference>
<keyword evidence="1" id="KW-0812">Transmembrane</keyword>
<keyword evidence="2" id="KW-0732">Signal</keyword>
<evidence type="ECO:0000313" key="3">
    <source>
        <dbReference type="EMBL" id="TQL43435.1"/>
    </source>
</evidence>
<accession>A0A542Y5W9</accession>
<sequence>MTARRLLATLIAGGFAVTAAAVSVSAPSPALATQPAGGESTGALTVTPARQLFNVTLHPGEEALATAQVHNGSGADLELALTPVVVGEDGPGDGADALLLSSLRTTDCTVARMAEAGAITLAAAMPLPQGTITAGSTIDLCVRVSYPEAVADEGTAVSVVDLAFTGIERGTPVRPVTPVGPDLAGTGATGAPQVALLLGAAGLITAGAASLLRHPRRSPTAKES</sequence>
<dbReference type="EMBL" id="VFON01000001">
    <property type="protein sequence ID" value="TQL43435.1"/>
    <property type="molecule type" value="Genomic_DNA"/>
</dbReference>
<evidence type="ECO:0000256" key="2">
    <source>
        <dbReference type="SAM" id="SignalP"/>
    </source>
</evidence>
<feature type="signal peptide" evidence="2">
    <location>
        <begin position="1"/>
        <end position="32"/>
    </location>
</feature>
<keyword evidence="1" id="KW-0472">Membrane</keyword>
<dbReference type="AlphaFoldDB" id="A0A542Y5W9"/>
<gene>
    <name evidence="3" type="ORF">FB468_1456</name>
</gene>
<comment type="caution">
    <text evidence="3">The sequence shown here is derived from an EMBL/GenBank/DDBJ whole genome shotgun (WGS) entry which is preliminary data.</text>
</comment>
<feature type="chain" id="PRO_5022226695" description="LPXTG-motif cell wall-anchored protein" evidence="2">
    <location>
        <begin position="33"/>
        <end position="224"/>
    </location>
</feature>
<proteinExistence type="predicted"/>
<keyword evidence="4" id="KW-1185">Reference proteome</keyword>
<dbReference type="OrthoDB" id="4991509at2"/>
<protein>
    <recommendedName>
        <fullName evidence="5">LPXTG-motif cell wall-anchored protein</fullName>
    </recommendedName>
</protein>
<evidence type="ECO:0008006" key="5">
    <source>
        <dbReference type="Google" id="ProtNLM"/>
    </source>
</evidence>
<dbReference type="Proteomes" id="UP000319094">
    <property type="component" value="Unassembled WGS sequence"/>
</dbReference>
<feature type="transmembrane region" description="Helical" evidence="1">
    <location>
        <begin position="194"/>
        <end position="212"/>
    </location>
</feature>
<evidence type="ECO:0000256" key="1">
    <source>
        <dbReference type="SAM" id="Phobius"/>
    </source>
</evidence>
<reference evidence="3 4" key="1">
    <citation type="submission" date="2019-06" db="EMBL/GenBank/DDBJ databases">
        <title>Sequencing the genomes of 1000 actinobacteria strains.</title>
        <authorList>
            <person name="Klenk H.-P."/>
        </authorList>
    </citation>
    <scope>NUCLEOTIDE SEQUENCE [LARGE SCALE GENOMIC DNA]</scope>
    <source>
        <strain evidence="3 4">DSM 8803</strain>
    </source>
</reference>
<organism evidence="3 4">
    <name type="scientific">Leucobacter komagatae</name>
    <dbReference type="NCBI Taxonomy" id="55969"/>
    <lineage>
        <taxon>Bacteria</taxon>
        <taxon>Bacillati</taxon>
        <taxon>Actinomycetota</taxon>
        <taxon>Actinomycetes</taxon>
        <taxon>Micrococcales</taxon>
        <taxon>Microbacteriaceae</taxon>
        <taxon>Leucobacter</taxon>
    </lineage>
</organism>
<name>A0A542Y5W9_9MICO</name>
<evidence type="ECO:0000313" key="4">
    <source>
        <dbReference type="Proteomes" id="UP000319094"/>
    </source>
</evidence>
<keyword evidence="1" id="KW-1133">Transmembrane helix</keyword>